<dbReference type="InterPro" id="IPR004364">
    <property type="entry name" value="Aa-tRNA-synt_II"/>
</dbReference>
<proteinExistence type="predicted"/>
<dbReference type="GO" id="GO:0006430">
    <property type="term" value="P:lysyl-tRNA aminoacylation"/>
    <property type="evidence" value="ECO:0007669"/>
    <property type="project" value="InterPro"/>
</dbReference>
<dbReference type="PANTHER" id="PTHR42918:SF6">
    <property type="entry name" value="ELONGATION FACTOR P--(R)-BETA-LYSINE LIGASE"/>
    <property type="match status" value="1"/>
</dbReference>
<dbReference type="PANTHER" id="PTHR42918">
    <property type="entry name" value="LYSYL-TRNA SYNTHETASE"/>
    <property type="match status" value="1"/>
</dbReference>
<dbReference type="GO" id="GO:0000049">
    <property type="term" value="F:tRNA binding"/>
    <property type="evidence" value="ECO:0007669"/>
    <property type="project" value="TreeGrafter"/>
</dbReference>
<dbReference type="PROSITE" id="PS50862">
    <property type="entry name" value="AA_TRNA_LIGASE_II"/>
    <property type="match status" value="1"/>
</dbReference>
<sequence length="441" mass="46536">MAPAERNALTRLPETLSPSDVASAGAPLPARVRVGGRVIEAADGAVVLADAFGALRVALAGAAASDGPEATACPRAAALEVGDLAVVVGAPAGGALVDARLVERIAPRRPPRERAGAAAPPSSETERAIHRGRGAALARRAEALAAIRALFAEAGFLEVETPSMVPSPGLDLHLDAFEVQAARPTYLITSPEYQMKRLLAGGVARCFQLARCFRRGELGDRHNPEFTMLEWYRAFAGVDEVMSDTEAIVRRVARALGSDGVISVSGRAVSLEAPFPRIAVGDAFARWAGVPADDAIALASRDEERFFRLLVDAVEPAIAALPRPVFLVDFPAPLASLARLKPGDPRVCERFELYVAGVELCNGFGELTCPVEQRARFLADQAARAREGKPVYPIDERFLDALEEGMPPAAGNALGVDRLVALCLGAASIGDVLAFPHGWLR</sequence>
<evidence type="ECO:0000256" key="3">
    <source>
        <dbReference type="ARBA" id="ARBA00022840"/>
    </source>
</evidence>
<evidence type="ECO:0000256" key="4">
    <source>
        <dbReference type="SAM" id="MobiDB-lite"/>
    </source>
</evidence>
<dbReference type="GO" id="GO:0005524">
    <property type="term" value="F:ATP binding"/>
    <property type="evidence" value="ECO:0007669"/>
    <property type="project" value="UniProtKB-KW"/>
</dbReference>
<reference evidence="6 7" key="1">
    <citation type="submission" date="2015-09" db="EMBL/GenBank/DDBJ databases">
        <title>Sorangium comparison.</title>
        <authorList>
            <person name="Zaburannyi N."/>
            <person name="Bunk B."/>
            <person name="Overmann J."/>
            <person name="Mueller R."/>
        </authorList>
    </citation>
    <scope>NUCLEOTIDE SEQUENCE [LARGE SCALE GENOMIC DNA]</scope>
    <source>
        <strain evidence="6 7">So ceGT47</strain>
    </source>
</reference>
<dbReference type="InterPro" id="IPR045864">
    <property type="entry name" value="aa-tRNA-synth_II/BPL/LPL"/>
</dbReference>
<evidence type="ECO:0000259" key="5">
    <source>
        <dbReference type="PROSITE" id="PS50862"/>
    </source>
</evidence>
<dbReference type="Pfam" id="PF00152">
    <property type="entry name" value="tRNA-synt_2"/>
    <property type="match status" value="1"/>
</dbReference>
<keyword evidence="2" id="KW-0547">Nucleotide-binding</keyword>
<evidence type="ECO:0000313" key="6">
    <source>
        <dbReference type="EMBL" id="AUX21998.1"/>
    </source>
</evidence>
<dbReference type="NCBIfam" id="TIGR00462">
    <property type="entry name" value="genX"/>
    <property type="match status" value="1"/>
</dbReference>
<dbReference type="InterPro" id="IPR006195">
    <property type="entry name" value="aa-tRNA-synth_II"/>
</dbReference>
<dbReference type="InterPro" id="IPR004525">
    <property type="entry name" value="EpmA"/>
</dbReference>
<keyword evidence="3" id="KW-0067">ATP-binding</keyword>
<evidence type="ECO:0000313" key="7">
    <source>
        <dbReference type="Proteomes" id="UP000295781"/>
    </source>
</evidence>
<gene>
    <name evidence="6" type="ORF">SOCEGT47_024990</name>
</gene>
<feature type="domain" description="Aminoacyl-transfer RNA synthetases class-II family profile" evidence="5">
    <location>
        <begin position="145"/>
        <end position="436"/>
    </location>
</feature>
<dbReference type="GO" id="GO:0004824">
    <property type="term" value="F:lysine-tRNA ligase activity"/>
    <property type="evidence" value="ECO:0007669"/>
    <property type="project" value="InterPro"/>
</dbReference>
<dbReference type="InterPro" id="IPR018149">
    <property type="entry name" value="Lys-tRNA-synth_II_C"/>
</dbReference>
<feature type="region of interest" description="Disordered" evidence="4">
    <location>
        <begin position="1"/>
        <end position="25"/>
    </location>
</feature>
<dbReference type="GO" id="GO:0005829">
    <property type="term" value="C:cytosol"/>
    <property type="evidence" value="ECO:0007669"/>
    <property type="project" value="TreeGrafter"/>
</dbReference>
<dbReference type="AlphaFoldDB" id="A0A4P2PZF0"/>
<dbReference type="PRINTS" id="PR00982">
    <property type="entry name" value="TRNASYNTHLYS"/>
</dbReference>
<accession>A0A4P2PZF0</accession>
<dbReference type="Proteomes" id="UP000295781">
    <property type="component" value="Chromosome"/>
</dbReference>
<dbReference type="SUPFAM" id="SSF55681">
    <property type="entry name" value="Class II aaRS and biotin synthetases"/>
    <property type="match status" value="1"/>
</dbReference>
<evidence type="ECO:0000256" key="2">
    <source>
        <dbReference type="ARBA" id="ARBA00022741"/>
    </source>
</evidence>
<dbReference type="Gene3D" id="3.30.930.10">
    <property type="entry name" value="Bira Bifunctional Protein, Domain 2"/>
    <property type="match status" value="1"/>
</dbReference>
<name>A0A4P2PZF0_SORCE</name>
<feature type="region of interest" description="Disordered" evidence="4">
    <location>
        <begin position="108"/>
        <end position="128"/>
    </location>
</feature>
<keyword evidence="1" id="KW-0436">Ligase</keyword>
<dbReference type="EMBL" id="CP012670">
    <property type="protein sequence ID" value="AUX21998.1"/>
    <property type="molecule type" value="Genomic_DNA"/>
</dbReference>
<organism evidence="6 7">
    <name type="scientific">Sorangium cellulosum</name>
    <name type="common">Polyangium cellulosum</name>
    <dbReference type="NCBI Taxonomy" id="56"/>
    <lineage>
        <taxon>Bacteria</taxon>
        <taxon>Pseudomonadati</taxon>
        <taxon>Myxococcota</taxon>
        <taxon>Polyangia</taxon>
        <taxon>Polyangiales</taxon>
        <taxon>Polyangiaceae</taxon>
        <taxon>Sorangium</taxon>
    </lineage>
</organism>
<protein>
    <recommendedName>
        <fullName evidence="5">Aminoacyl-transfer RNA synthetases class-II family profile domain-containing protein</fullName>
    </recommendedName>
</protein>
<evidence type="ECO:0000256" key="1">
    <source>
        <dbReference type="ARBA" id="ARBA00022598"/>
    </source>
</evidence>